<feature type="transmembrane region" description="Helical" evidence="7">
    <location>
        <begin position="166"/>
        <end position="185"/>
    </location>
</feature>
<dbReference type="SUPFAM" id="SSF103473">
    <property type="entry name" value="MFS general substrate transporter"/>
    <property type="match status" value="1"/>
</dbReference>
<dbReference type="Proteomes" id="UP000078544">
    <property type="component" value="Unassembled WGS sequence"/>
</dbReference>
<evidence type="ECO:0000256" key="2">
    <source>
        <dbReference type="ARBA" id="ARBA00022448"/>
    </source>
</evidence>
<evidence type="ECO:0000256" key="1">
    <source>
        <dbReference type="ARBA" id="ARBA00004141"/>
    </source>
</evidence>
<proteinExistence type="predicted"/>
<keyword evidence="5 7" id="KW-0472">Membrane</keyword>
<dbReference type="GO" id="GO:0005886">
    <property type="term" value="C:plasma membrane"/>
    <property type="evidence" value="ECO:0007669"/>
    <property type="project" value="TreeGrafter"/>
</dbReference>
<feature type="region of interest" description="Disordered" evidence="6">
    <location>
        <begin position="386"/>
        <end position="443"/>
    </location>
</feature>
<evidence type="ECO:0000313" key="9">
    <source>
        <dbReference type="Proteomes" id="UP000078544"/>
    </source>
</evidence>
<feature type="transmembrane region" description="Helical" evidence="7">
    <location>
        <begin position="20"/>
        <end position="40"/>
    </location>
</feature>
<protein>
    <submittedName>
        <fullName evidence="8">Sucrose transport protein</fullName>
    </submittedName>
</protein>
<feature type="transmembrane region" description="Helical" evidence="7">
    <location>
        <begin position="275"/>
        <end position="293"/>
    </location>
</feature>
<dbReference type="OrthoDB" id="28755at2759"/>
<keyword evidence="9" id="KW-1185">Reference proteome</keyword>
<feature type="transmembrane region" description="Helical" evidence="7">
    <location>
        <begin position="349"/>
        <end position="374"/>
    </location>
</feature>
<dbReference type="GO" id="GO:0008506">
    <property type="term" value="F:sucrose:proton symporter activity"/>
    <property type="evidence" value="ECO:0007669"/>
    <property type="project" value="TreeGrafter"/>
</dbReference>
<comment type="subcellular location">
    <subcellularLocation>
        <location evidence="1">Membrane</location>
        <topology evidence="1">Multi-pass membrane protein</topology>
    </subcellularLocation>
</comment>
<dbReference type="Gene3D" id="1.20.1250.20">
    <property type="entry name" value="MFS general substrate transporter like domains"/>
    <property type="match status" value="1"/>
</dbReference>
<feature type="transmembrane region" description="Helical" evidence="7">
    <location>
        <begin position="458"/>
        <end position="480"/>
    </location>
</feature>
<evidence type="ECO:0000256" key="4">
    <source>
        <dbReference type="ARBA" id="ARBA00022989"/>
    </source>
</evidence>
<comment type="caution">
    <text evidence="8">The sequence shown here is derived from an EMBL/GenBank/DDBJ whole genome shotgun (WGS) entry which is preliminary data.</text>
</comment>
<feature type="transmembrane region" description="Helical" evidence="7">
    <location>
        <begin position="52"/>
        <end position="70"/>
    </location>
</feature>
<evidence type="ECO:0000256" key="5">
    <source>
        <dbReference type="ARBA" id="ARBA00023136"/>
    </source>
</evidence>
<evidence type="ECO:0000256" key="7">
    <source>
        <dbReference type="SAM" id="Phobius"/>
    </source>
</evidence>
<keyword evidence="4 7" id="KW-1133">Transmembrane helix</keyword>
<keyword evidence="2" id="KW-0813">Transport</keyword>
<dbReference type="InterPro" id="IPR036259">
    <property type="entry name" value="MFS_trans_sf"/>
</dbReference>
<sequence length="529" mass="56721">MTYCTPYLLNLGLTKSNTSLIWIAGPLSGLLVQPIVGVIADENTSKWGRRRPFMVIGAAIVAFCLFVLGFTRELVGLIVLDDEAAEAPTIALAVLSIYVLDFAINAVMSCARSLVVDTLPMEKQQAGAAWSSRMTALGHIIGYGAGAMDLPRLLGTGLGKTQFQQLTVISAAAVLSTTGITCWAVRESVLLSTKGSKPRSSFGIIRQIYNTIRNLPPRIRAICWAVFWSWIGWFPFLFYSTTWVGETYFRYDVPADSKQSKDALGQIGRIGSTSLVMESVITCLAAVVLPMLVRSPDKEPYTARPPPAVAGVLKKLHGAKPDLLTTWIFGHVVFAAAMSLAPFATGFRFATALVCVCGIPWAIAMWAPTALLGIEVNKLKKQQTYRRLSDENGDAGGDEVELTGLNDDDNEDEEAAADPDHRRHQHQNGNGAAHALSEGHGGGGAGSGELSGIYFGILNIYTTIPQFLATLISTVVFAVLEPGKSRELADDAEEVAPPKNGPNAIAVCFFIGAICAVVAAFATSKLRRL</sequence>
<gene>
    <name evidence="8" type="ORF">AAL_04322</name>
</gene>
<evidence type="ECO:0000256" key="3">
    <source>
        <dbReference type="ARBA" id="ARBA00022692"/>
    </source>
</evidence>
<dbReference type="EMBL" id="AZGY01000008">
    <property type="protein sequence ID" value="KZZ96026.1"/>
    <property type="molecule type" value="Genomic_DNA"/>
</dbReference>
<feature type="transmembrane region" description="Helical" evidence="7">
    <location>
        <begin position="90"/>
        <end position="115"/>
    </location>
</feature>
<reference evidence="8 9" key="1">
    <citation type="journal article" date="2016" name="Genome Biol. Evol.">
        <title>Divergent and convergent evolution of fungal pathogenicity.</title>
        <authorList>
            <person name="Shang Y."/>
            <person name="Xiao G."/>
            <person name="Zheng P."/>
            <person name="Cen K."/>
            <person name="Zhan S."/>
            <person name="Wang C."/>
        </authorList>
    </citation>
    <scope>NUCLEOTIDE SEQUENCE [LARGE SCALE GENOMIC DNA]</scope>
    <source>
        <strain evidence="8 9">RCEF 2490</strain>
    </source>
</reference>
<accession>A0A168C1F7</accession>
<evidence type="ECO:0000256" key="6">
    <source>
        <dbReference type="SAM" id="MobiDB-lite"/>
    </source>
</evidence>
<dbReference type="AlphaFoldDB" id="A0A168C1F7"/>
<feature type="compositionally biased region" description="Acidic residues" evidence="6">
    <location>
        <begin position="391"/>
        <end position="417"/>
    </location>
</feature>
<dbReference type="Pfam" id="PF13347">
    <property type="entry name" value="MFS_2"/>
    <property type="match status" value="1"/>
</dbReference>
<feature type="transmembrane region" description="Helical" evidence="7">
    <location>
        <begin position="504"/>
        <end position="523"/>
    </location>
</feature>
<feature type="transmembrane region" description="Helical" evidence="7">
    <location>
        <begin position="127"/>
        <end position="146"/>
    </location>
</feature>
<evidence type="ECO:0000313" key="8">
    <source>
        <dbReference type="EMBL" id="KZZ96026.1"/>
    </source>
</evidence>
<name>A0A168C1F7_9HYPO</name>
<feature type="transmembrane region" description="Helical" evidence="7">
    <location>
        <begin position="221"/>
        <end position="239"/>
    </location>
</feature>
<feature type="transmembrane region" description="Helical" evidence="7">
    <location>
        <begin position="323"/>
        <end position="343"/>
    </location>
</feature>
<organism evidence="8 9">
    <name type="scientific">Moelleriella libera RCEF 2490</name>
    <dbReference type="NCBI Taxonomy" id="1081109"/>
    <lineage>
        <taxon>Eukaryota</taxon>
        <taxon>Fungi</taxon>
        <taxon>Dikarya</taxon>
        <taxon>Ascomycota</taxon>
        <taxon>Pezizomycotina</taxon>
        <taxon>Sordariomycetes</taxon>
        <taxon>Hypocreomycetidae</taxon>
        <taxon>Hypocreales</taxon>
        <taxon>Clavicipitaceae</taxon>
        <taxon>Moelleriella</taxon>
    </lineage>
</organism>
<dbReference type="PANTHER" id="PTHR19432:SF76">
    <property type="entry name" value="TRANSPORTER, PUTATIVE (EUROFUNG)-RELATED"/>
    <property type="match status" value="1"/>
</dbReference>
<dbReference type="PANTHER" id="PTHR19432">
    <property type="entry name" value="SUGAR TRANSPORTER"/>
    <property type="match status" value="1"/>
</dbReference>
<keyword evidence="3 7" id="KW-0812">Transmembrane</keyword>